<organism evidence="8 9">
    <name type="scientific">Lentzea albidocapillata subsp. violacea</name>
    <dbReference type="NCBI Taxonomy" id="128104"/>
    <lineage>
        <taxon>Bacteria</taxon>
        <taxon>Bacillati</taxon>
        <taxon>Actinomycetota</taxon>
        <taxon>Actinomycetes</taxon>
        <taxon>Pseudonocardiales</taxon>
        <taxon>Pseudonocardiaceae</taxon>
        <taxon>Lentzea</taxon>
    </lineage>
</organism>
<feature type="transmembrane region" description="Helical" evidence="7">
    <location>
        <begin position="341"/>
        <end position="359"/>
    </location>
</feature>
<dbReference type="EMBL" id="FNET01000002">
    <property type="protein sequence ID" value="SDJ47255.1"/>
    <property type="molecule type" value="Genomic_DNA"/>
</dbReference>
<feature type="transmembrane region" description="Helical" evidence="7">
    <location>
        <begin position="273"/>
        <end position="299"/>
    </location>
</feature>
<feature type="transmembrane region" description="Helical" evidence="7">
    <location>
        <begin position="311"/>
        <end position="329"/>
    </location>
</feature>
<keyword evidence="4 7" id="KW-1133">Transmembrane helix</keyword>
<evidence type="ECO:0000256" key="5">
    <source>
        <dbReference type="ARBA" id="ARBA00023136"/>
    </source>
</evidence>
<keyword evidence="3 7" id="KW-0812">Transmembrane</keyword>
<evidence type="ECO:0000256" key="7">
    <source>
        <dbReference type="SAM" id="Phobius"/>
    </source>
</evidence>
<evidence type="ECO:0000256" key="3">
    <source>
        <dbReference type="ARBA" id="ARBA00022692"/>
    </source>
</evidence>
<reference evidence="9" key="1">
    <citation type="submission" date="2016-10" db="EMBL/GenBank/DDBJ databases">
        <authorList>
            <person name="Varghese N."/>
            <person name="Submissions S."/>
        </authorList>
    </citation>
    <scope>NUCLEOTIDE SEQUENCE [LARGE SCALE GENOMIC DNA]</scope>
    <source>
        <strain evidence="9">DSM 44796</strain>
    </source>
</reference>
<sequence>MSAPATTTTRLDALLITGALLGANAASYVLTIAAARALAPAIFGELSALLALVVIGVVPAMSLQTVAALRVTNLGPRPLFGLGLSVSAGMTVLTLALVPLLAHLLHLDGPWPVVWLALSLAPLTVLGVLHGLLQGTHRFRALALLVSLEGLGKVGGGVIGLWLSPSSTSVLAGTAIGSFLVVLTGWRLCGSPAPARPAGGAEVMHASQAMLALVLLVNLDLVLARHQLAGQAGGYAVGAVVTKIAYWLPQAVGVLVLPRLADADDRRRMLPKALAVCAGLDVFVIAGCALFGPLGVSLIGGANYRGDAIPLWQFALMGSCLALVQLLLFSRIASGDRRSTVAVWIAVAAEIALITLWLNGSVGQVVTGALLATAGLVVAGTLIEALYRPDHGAAGSRRCPNAPNAAATSAETATRNAAWTSGT</sequence>
<feature type="transmembrane region" description="Helical" evidence="7">
    <location>
        <begin position="244"/>
        <end position="261"/>
    </location>
</feature>
<dbReference type="AlphaFoldDB" id="A0A1G8U2B7"/>
<dbReference type="PANTHER" id="PTHR30250:SF11">
    <property type="entry name" value="O-ANTIGEN TRANSPORTER-RELATED"/>
    <property type="match status" value="1"/>
</dbReference>
<dbReference type="Proteomes" id="UP000199682">
    <property type="component" value="Unassembled WGS sequence"/>
</dbReference>
<comment type="subcellular location">
    <subcellularLocation>
        <location evidence="1">Cell membrane</location>
        <topology evidence="1">Multi-pass membrane protein</topology>
    </subcellularLocation>
</comment>
<gene>
    <name evidence="8" type="ORF">SAMN04488074_102144</name>
</gene>
<feature type="transmembrane region" description="Helical" evidence="7">
    <location>
        <begin position="142"/>
        <end position="163"/>
    </location>
</feature>
<evidence type="ECO:0000256" key="6">
    <source>
        <dbReference type="SAM" id="MobiDB-lite"/>
    </source>
</evidence>
<evidence type="ECO:0000313" key="8">
    <source>
        <dbReference type="EMBL" id="SDJ47255.1"/>
    </source>
</evidence>
<dbReference type="InterPro" id="IPR050833">
    <property type="entry name" value="Poly_Biosynth_Transport"/>
</dbReference>
<evidence type="ECO:0000313" key="9">
    <source>
        <dbReference type="Proteomes" id="UP000199682"/>
    </source>
</evidence>
<dbReference type="RefSeq" id="WP_176929498.1">
    <property type="nucleotide sequence ID" value="NZ_FNET01000002.1"/>
</dbReference>
<feature type="transmembrane region" description="Helical" evidence="7">
    <location>
        <begin position="41"/>
        <end position="67"/>
    </location>
</feature>
<feature type="transmembrane region" description="Helical" evidence="7">
    <location>
        <begin position="365"/>
        <end position="387"/>
    </location>
</feature>
<evidence type="ECO:0000256" key="2">
    <source>
        <dbReference type="ARBA" id="ARBA00022475"/>
    </source>
</evidence>
<feature type="transmembrane region" description="Helical" evidence="7">
    <location>
        <begin position="169"/>
        <end position="189"/>
    </location>
</feature>
<accession>A0A1G8U2B7</accession>
<keyword evidence="2" id="KW-1003">Cell membrane</keyword>
<name>A0A1G8U2B7_9PSEU</name>
<dbReference type="PANTHER" id="PTHR30250">
    <property type="entry name" value="PST FAMILY PREDICTED COLANIC ACID TRANSPORTER"/>
    <property type="match status" value="1"/>
</dbReference>
<feature type="transmembrane region" description="Helical" evidence="7">
    <location>
        <begin position="201"/>
        <end position="224"/>
    </location>
</feature>
<proteinExistence type="predicted"/>
<feature type="transmembrane region" description="Helical" evidence="7">
    <location>
        <begin position="113"/>
        <end position="133"/>
    </location>
</feature>
<feature type="transmembrane region" description="Helical" evidence="7">
    <location>
        <begin position="79"/>
        <end position="101"/>
    </location>
</feature>
<evidence type="ECO:0000256" key="1">
    <source>
        <dbReference type="ARBA" id="ARBA00004651"/>
    </source>
</evidence>
<protein>
    <submittedName>
        <fullName evidence="8">Membrane protein involved in the export of O-antigen and teichoic acid</fullName>
    </submittedName>
</protein>
<dbReference type="GO" id="GO:0005886">
    <property type="term" value="C:plasma membrane"/>
    <property type="evidence" value="ECO:0007669"/>
    <property type="project" value="UniProtKB-SubCell"/>
</dbReference>
<feature type="compositionally biased region" description="Low complexity" evidence="6">
    <location>
        <begin position="401"/>
        <end position="423"/>
    </location>
</feature>
<evidence type="ECO:0000256" key="4">
    <source>
        <dbReference type="ARBA" id="ARBA00022989"/>
    </source>
</evidence>
<feature type="region of interest" description="Disordered" evidence="6">
    <location>
        <begin position="394"/>
        <end position="423"/>
    </location>
</feature>
<keyword evidence="5 7" id="KW-0472">Membrane</keyword>